<organism evidence="3 4">
    <name type="scientific">gamma proteobacterium HTCC2207</name>
    <dbReference type="NCBI Taxonomy" id="314287"/>
    <lineage>
        <taxon>Bacteria</taxon>
        <taxon>Pseudomonadati</taxon>
        <taxon>Pseudomonadota</taxon>
        <taxon>Gammaproteobacteria</taxon>
        <taxon>Cellvibrionales</taxon>
        <taxon>Porticoccaceae</taxon>
        <taxon>SAR92 clade</taxon>
    </lineage>
</organism>
<evidence type="ECO:0008006" key="5">
    <source>
        <dbReference type="Google" id="ProtNLM"/>
    </source>
</evidence>
<keyword evidence="1" id="KW-0175">Coiled coil</keyword>
<keyword evidence="2" id="KW-1133">Transmembrane helix</keyword>
<feature type="transmembrane region" description="Helical" evidence="2">
    <location>
        <begin position="195"/>
        <end position="215"/>
    </location>
</feature>
<feature type="transmembrane region" description="Helical" evidence="2">
    <location>
        <begin position="167"/>
        <end position="189"/>
    </location>
</feature>
<evidence type="ECO:0000313" key="4">
    <source>
        <dbReference type="Proteomes" id="UP000005555"/>
    </source>
</evidence>
<proteinExistence type="predicted"/>
<dbReference type="STRING" id="314287.GB2207_05407"/>
<reference evidence="3 4" key="1">
    <citation type="submission" date="2006-03" db="EMBL/GenBank/DDBJ databases">
        <authorList>
            <person name="Giovannoni S.J."/>
            <person name="Cho J.-C."/>
            <person name="Ferriera S."/>
            <person name="Johnson J."/>
            <person name="Kravitz S."/>
            <person name="Halpern A."/>
            <person name="Remington K."/>
            <person name="Beeson K."/>
            <person name="Tran B."/>
            <person name="Rogers Y.-H."/>
            <person name="Friedman R."/>
            <person name="Venter J.C."/>
        </authorList>
    </citation>
    <scope>NUCLEOTIDE SEQUENCE [LARGE SCALE GENOMIC DNA]</scope>
    <source>
        <strain evidence="3 4">HTCC2207</strain>
    </source>
</reference>
<dbReference type="CDD" id="cd21116">
    <property type="entry name" value="ClyA-like"/>
    <property type="match status" value="1"/>
</dbReference>
<sequence length="375" mass="39280">MNTLVTSVLSSNLPTLNTNPPDWKDFTAAFEAADAGALTWVNNVMARLLNVPDEVQSYNATITQLLADAKTQAMTLEADPSNKTALQTLNTDLTNVNNTLSLVVTFISGALTAVKNFKEELPLLATNLQTIATKSAVDAKADQAQIDKLNADIDTLKAEIKSLTASIVALAIVDGIALTLGIVATIAAFPEGALVWFVLGPAVIAATAVIAIDGVKIKADNDLIKSDESQITGLTADVSALQILSKNFTAMSTEANDIETNLQAILAEWQTLEADVALAVNDIKTATTDAGSANFTAVASDIDDAIVEWAAAYKQAGDLHLELNVNNAQLEVGMSQAQILAATAAAPTVDIITYYNQVQNAKVESAAPLDAEAVV</sequence>
<evidence type="ECO:0000313" key="3">
    <source>
        <dbReference type="EMBL" id="EAS47040.1"/>
    </source>
</evidence>
<dbReference type="SUPFAM" id="SSF58100">
    <property type="entry name" value="Bacterial hemolysins"/>
    <property type="match status" value="1"/>
</dbReference>
<evidence type="ECO:0000256" key="2">
    <source>
        <dbReference type="SAM" id="Phobius"/>
    </source>
</evidence>
<protein>
    <recommendedName>
        <fullName evidence="5">Enterotoxin (HBL)</fullName>
    </recommendedName>
</protein>
<dbReference type="AlphaFoldDB" id="Q1YRK5"/>
<dbReference type="HOGENOM" id="CLU_675664_0_0_6"/>
<keyword evidence="4" id="KW-1185">Reference proteome</keyword>
<dbReference type="eggNOG" id="ENOG502Z8ZZ">
    <property type="taxonomic scope" value="Bacteria"/>
</dbReference>
<name>Q1YRK5_9GAMM</name>
<dbReference type="EMBL" id="AAPI01000004">
    <property type="protein sequence ID" value="EAS47040.1"/>
    <property type="molecule type" value="Genomic_DNA"/>
</dbReference>
<accession>Q1YRK5</accession>
<keyword evidence="2" id="KW-0472">Membrane</keyword>
<dbReference type="Proteomes" id="UP000005555">
    <property type="component" value="Unassembled WGS sequence"/>
</dbReference>
<evidence type="ECO:0000256" key="1">
    <source>
        <dbReference type="SAM" id="Coils"/>
    </source>
</evidence>
<gene>
    <name evidence="3" type="ORF">GB2207_05407</name>
</gene>
<feature type="coiled-coil region" evidence="1">
    <location>
        <begin position="139"/>
        <end position="166"/>
    </location>
</feature>
<keyword evidence="2" id="KW-0812">Transmembrane</keyword>
<comment type="caution">
    <text evidence="3">The sequence shown here is derived from an EMBL/GenBank/DDBJ whole genome shotgun (WGS) entry which is preliminary data.</text>
</comment>
<dbReference type="Gene3D" id="1.20.1170.10">
    <property type="match status" value="1"/>
</dbReference>